<keyword evidence="7" id="KW-1185">Reference proteome</keyword>
<dbReference type="Pfam" id="PF13385">
    <property type="entry name" value="Laminin_G_3"/>
    <property type="match status" value="1"/>
</dbReference>
<dbReference type="InterPro" id="IPR036909">
    <property type="entry name" value="Cyt_c-like_dom_sf"/>
</dbReference>
<keyword evidence="1 4" id="KW-0349">Heme</keyword>
<name>A0A5C6B1X9_9BACT</name>
<dbReference type="SUPFAM" id="SSF46626">
    <property type="entry name" value="Cytochrome c"/>
    <property type="match status" value="1"/>
</dbReference>
<dbReference type="InterPro" id="IPR011444">
    <property type="entry name" value="DUF1549"/>
</dbReference>
<dbReference type="GO" id="GO:0046872">
    <property type="term" value="F:metal ion binding"/>
    <property type="evidence" value="ECO:0007669"/>
    <property type="project" value="UniProtKB-KW"/>
</dbReference>
<reference evidence="6 7" key="1">
    <citation type="submission" date="2019-02" db="EMBL/GenBank/DDBJ databases">
        <title>Deep-cultivation of Planctomycetes and their phenomic and genomic characterization uncovers novel biology.</title>
        <authorList>
            <person name="Wiegand S."/>
            <person name="Jogler M."/>
            <person name="Boedeker C."/>
            <person name="Pinto D."/>
            <person name="Vollmers J."/>
            <person name="Rivas-Marin E."/>
            <person name="Kohn T."/>
            <person name="Peeters S.H."/>
            <person name="Heuer A."/>
            <person name="Rast P."/>
            <person name="Oberbeckmann S."/>
            <person name="Bunk B."/>
            <person name="Jeske O."/>
            <person name="Meyerdierks A."/>
            <person name="Storesund J.E."/>
            <person name="Kallscheuer N."/>
            <person name="Luecker S."/>
            <person name="Lage O.M."/>
            <person name="Pohl T."/>
            <person name="Merkel B.J."/>
            <person name="Hornburger P."/>
            <person name="Mueller R.-W."/>
            <person name="Bruemmer F."/>
            <person name="Labrenz M."/>
            <person name="Spormann A.M."/>
            <person name="Op Den Camp H."/>
            <person name="Overmann J."/>
            <person name="Amann R."/>
            <person name="Jetten M.S.M."/>
            <person name="Mascher T."/>
            <person name="Medema M.H."/>
            <person name="Devos D.P."/>
            <person name="Kaster A.-K."/>
            <person name="Ovreas L."/>
            <person name="Rohde M."/>
            <person name="Galperin M.Y."/>
            <person name="Jogler C."/>
        </authorList>
    </citation>
    <scope>NUCLEOTIDE SEQUENCE [LARGE SCALE GENOMIC DNA]</scope>
    <source>
        <strain evidence="6 7">Pla52n</strain>
    </source>
</reference>
<evidence type="ECO:0000313" key="7">
    <source>
        <dbReference type="Proteomes" id="UP000320176"/>
    </source>
</evidence>
<dbReference type="InterPro" id="IPR013320">
    <property type="entry name" value="ConA-like_dom_sf"/>
</dbReference>
<evidence type="ECO:0000256" key="3">
    <source>
        <dbReference type="ARBA" id="ARBA00023004"/>
    </source>
</evidence>
<evidence type="ECO:0000256" key="4">
    <source>
        <dbReference type="PROSITE-ProRule" id="PRU00433"/>
    </source>
</evidence>
<dbReference type="PANTHER" id="PTHR35889:SF3">
    <property type="entry name" value="F-BOX DOMAIN-CONTAINING PROTEIN"/>
    <property type="match status" value="1"/>
</dbReference>
<dbReference type="InterPro" id="IPR022655">
    <property type="entry name" value="DUF1553"/>
</dbReference>
<dbReference type="GO" id="GO:0020037">
    <property type="term" value="F:heme binding"/>
    <property type="evidence" value="ECO:0007669"/>
    <property type="project" value="InterPro"/>
</dbReference>
<comment type="caution">
    <text evidence="6">The sequence shown here is derived from an EMBL/GenBank/DDBJ whole genome shotgun (WGS) entry which is preliminary data.</text>
</comment>
<dbReference type="InterPro" id="IPR009056">
    <property type="entry name" value="Cyt_c-like_dom"/>
</dbReference>
<dbReference type="EMBL" id="SJPN01000002">
    <property type="protein sequence ID" value="TWU06325.1"/>
    <property type="molecule type" value="Genomic_DNA"/>
</dbReference>
<evidence type="ECO:0000256" key="1">
    <source>
        <dbReference type="ARBA" id="ARBA00022617"/>
    </source>
</evidence>
<evidence type="ECO:0000256" key="2">
    <source>
        <dbReference type="ARBA" id="ARBA00022723"/>
    </source>
</evidence>
<dbReference type="PANTHER" id="PTHR35889">
    <property type="entry name" value="CYCLOINULO-OLIGOSACCHARIDE FRUCTANOTRANSFERASE-RELATED"/>
    <property type="match status" value="1"/>
</dbReference>
<evidence type="ECO:0000313" key="6">
    <source>
        <dbReference type="EMBL" id="TWU06325.1"/>
    </source>
</evidence>
<gene>
    <name evidence="6" type="ORF">Pla52n_20460</name>
</gene>
<protein>
    <submittedName>
        <fullName evidence="6">Planctomycete cytochrome C</fullName>
    </submittedName>
</protein>
<dbReference type="OrthoDB" id="127107at2"/>
<dbReference type="InterPro" id="IPR011429">
    <property type="entry name" value="Cyt_c_Planctomycete-type"/>
</dbReference>
<proteinExistence type="predicted"/>
<dbReference type="Pfam" id="PF07587">
    <property type="entry name" value="PSD1"/>
    <property type="match status" value="1"/>
</dbReference>
<dbReference type="AlphaFoldDB" id="A0A5C6B1X9"/>
<evidence type="ECO:0000259" key="5">
    <source>
        <dbReference type="PROSITE" id="PS51007"/>
    </source>
</evidence>
<dbReference type="Pfam" id="PF07583">
    <property type="entry name" value="PSCyt2"/>
    <property type="match status" value="1"/>
</dbReference>
<accession>A0A5C6B1X9</accession>
<dbReference type="GO" id="GO:0009055">
    <property type="term" value="F:electron transfer activity"/>
    <property type="evidence" value="ECO:0007669"/>
    <property type="project" value="InterPro"/>
</dbReference>
<organism evidence="6 7">
    <name type="scientific">Stieleria varia</name>
    <dbReference type="NCBI Taxonomy" id="2528005"/>
    <lineage>
        <taxon>Bacteria</taxon>
        <taxon>Pseudomonadati</taxon>
        <taxon>Planctomycetota</taxon>
        <taxon>Planctomycetia</taxon>
        <taxon>Pirellulales</taxon>
        <taxon>Pirellulaceae</taxon>
        <taxon>Stieleria</taxon>
    </lineage>
</organism>
<dbReference type="Proteomes" id="UP000320176">
    <property type="component" value="Unassembled WGS sequence"/>
</dbReference>
<dbReference type="Pfam" id="PF07635">
    <property type="entry name" value="PSCyt1"/>
    <property type="match status" value="1"/>
</dbReference>
<keyword evidence="3 4" id="KW-0408">Iron</keyword>
<sequence>MIPRYTVSIESSWHFRLKSFHHFARRQFSHLPPMIFFPPRTGIVLLSFLVSAASMVQGESPLSFNADIRPILSENCFACHGPDDEARAANLRLDQRESAIDSGAIVDGNPEESLLIERILSDDPDSIMPPPESNKSLTAKQKQILTQWIRQGGEYQKHWSFEPIAESISVPQSLDEWPRRQLDAFVAATHREKGFQPSEEAERSNWLRRVTFDLTGLPPTLAELDAFQSDESADAYEQVVERLLKSPAYGERMAVMWLDVARYADTFGYQNDVAMEVWPWRQWVIDAFNDNMPYDQFIIQQIAGDLIEDATPQQRLATTFNRLHRQTNEGGSVAEEFRLTGITDRTTTAGTAFLGLTMECCRCHDHKFDPIKQKEFYQLSAYFSDIDEFGLYSHFTHAAPTPAMLLYEDDQQQKHLAARQAVEAAQVQRNLAIQAARQKWASQPDALIQELPRPRPATYSLPLDGNVDGVVGKATRCNGDDAIACKDAPLFGRASSFSYSLWVRPEIQTPRMIVLHQSRAAEDSGFRGLELVLDDGHPQFSMIHFWPGNAVRVRAVDAIPVAQWTHLAVTHDGSGRADGIQVFVNGQIANVEVVRDKLTRDIRHRAQWGDSDSNASLLALGARFRDIGFRDGALDDLHVYDLQLSSAEVLSLYRAARPGDTEAEITPEMALQHQMLTADSEVADAQAALTKARDAENELVSAIREIMTMQHYDEAPPTHVLGRGEYTNKLERVTASTPALAGGIPTAGGDRMSLAKWMVDQQNPLTSRVIANRMWHLFFGRGIVTSLEDFGSQGSPPSHPKLLDHLARSLMDNDWDLHWLCREIVLSSTYRQSSMVTDPELLQRDPDNVWLTRGPKHRLSAEQLRDMVLSASELLVKKIGGPSVMPYQPAGLWKEAGTGKSYHQSTGDGLYRRSMYTFWKRTSPPPTMLTLDATSRESCTPRRELTTTPLQALVFLNDPQYVEASRVLAQRLIANHDADTSSRWDELFRRLISRVPNDRERTVIQQLYDEQRQYFTDNATEVAAFLAVGERPIKPSKDLSDLAATTVVVQTMFAYDETIMLR</sequence>
<dbReference type="PROSITE" id="PS51007">
    <property type="entry name" value="CYTC"/>
    <property type="match status" value="1"/>
</dbReference>
<dbReference type="SUPFAM" id="SSF49899">
    <property type="entry name" value="Concanavalin A-like lectins/glucanases"/>
    <property type="match status" value="1"/>
</dbReference>
<dbReference type="Gene3D" id="2.60.120.200">
    <property type="match status" value="1"/>
</dbReference>
<keyword evidence="2 4" id="KW-0479">Metal-binding</keyword>
<feature type="domain" description="Cytochrome c" evidence="5">
    <location>
        <begin position="53"/>
        <end position="247"/>
    </location>
</feature>